<proteinExistence type="inferred from homology"/>
<dbReference type="InterPro" id="IPR007832">
    <property type="entry name" value="RNA_pol_Rpc34"/>
</dbReference>
<dbReference type="PANTHER" id="PTHR12780">
    <property type="entry name" value="RNA POLYMERASE III DNA DIRECTED , 39KD SUBUNIT-RELATED"/>
    <property type="match status" value="1"/>
</dbReference>
<dbReference type="InterPro" id="IPR013320">
    <property type="entry name" value="ConA-like_dom_sf"/>
</dbReference>
<dbReference type="Gene3D" id="1.10.10.10">
    <property type="entry name" value="Winged helix-like DNA-binding domain superfamily/Winged helix DNA-binding domain"/>
    <property type="match status" value="2"/>
</dbReference>
<dbReference type="Pfam" id="PF05158">
    <property type="entry name" value="RNA_pol_Rpc34"/>
    <property type="match status" value="1"/>
</dbReference>
<gene>
    <name evidence="8" type="ORF">DBV15_04878</name>
</gene>
<evidence type="ECO:0000256" key="2">
    <source>
        <dbReference type="ARBA" id="ARBA00011038"/>
    </source>
</evidence>
<evidence type="ECO:0000313" key="8">
    <source>
        <dbReference type="EMBL" id="TGZ32453.1"/>
    </source>
</evidence>
<dbReference type="InterPro" id="IPR036388">
    <property type="entry name" value="WH-like_DNA-bd_sf"/>
</dbReference>
<dbReference type="Gene3D" id="2.60.120.920">
    <property type="match status" value="1"/>
</dbReference>
<dbReference type="SUPFAM" id="SSF46785">
    <property type="entry name" value="Winged helix' DNA-binding domain"/>
    <property type="match status" value="2"/>
</dbReference>
<dbReference type="SMART" id="SM00449">
    <property type="entry name" value="SPRY"/>
    <property type="match status" value="1"/>
</dbReference>
<comment type="function">
    <text evidence="6">DNA-dependent RNA polymerase catalyzes the transcription of DNA into RNA using the four ribonucleoside triphosphates as substrates. Specific peripheric component of RNA polymerase III which synthesizes small RNAs, such as 5S rRNA and tRNAs.</text>
</comment>
<reference evidence="8 9" key="1">
    <citation type="journal article" date="2019" name="Philos. Trans. R. Soc. Lond., B, Biol. Sci.">
        <title>Ant behaviour and brain gene expression of defending hosts depend on the ecological success of the intruding social parasite.</title>
        <authorList>
            <person name="Kaur R."/>
            <person name="Stoldt M."/>
            <person name="Jongepier E."/>
            <person name="Feldmeyer B."/>
            <person name="Menzel F."/>
            <person name="Bornberg-Bauer E."/>
            <person name="Foitzik S."/>
        </authorList>
    </citation>
    <scope>NUCLEOTIDE SEQUENCE [LARGE SCALE GENOMIC DNA]</scope>
    <source>
        <tissue evidence="8">Whole body</tissue>
    </source>
</reference>
<dbReference type="FunFam" id="1.10.10.10:FF:000237">
    <property type="entry name" value="DNA-directed RNA polymerase III subunit RPC6"/>
    <property type="match status" value="1"/>
</dbReference>
<keyword evidence="3" id="KW-0240">DNA-directed RNA polymerase</keyword>
<dbReference type="AlphaFoldDB" id="A0A4S2JAY8"/>
<evidence type="ECO:0000256" key="1">
    <source>
        <dbReference type="ARBA" id="ARBA00004123"/>
    </source>
</evidence>
<comment type="caution">
    <text evidence="8">The sequence shown here is derived from an EMBL/GenBank/DDBJ whole genome shotgun (WGS) entry which is preliminary data.</text>
</comment>
<dbReference type="InterPro" id="IPR016049">
    <property type="entry name" value="RNA_pol_Rpc34-like"/>
</dbReference>
<dbReference type="FunFam" id="1.10.10.10:FF:000116">
    <property type="entry name" value="DNA-directed RNA polymerase III subunit RPC6"/>
    <property type="match status" value="1"/>
</dbReference>
<dbReference type="Pfam" id="PF00622">
    <property type="entry name" value="SPRY"/>
    <property type="match status" value="1"/>
</dbReference>
<dbReference type="SUPFAM" id="SSF49899">
    <property type="entry name" value="Concanavalin A-like lectins/glucanases"/>
    <property type="match status" value="1"/>
</dbReference>
<comment type="subcellular location">
    <subcellularLocation>
        <location evidence="1">Nucleus</location>
    </subcellularLocation>
</comment>
<comment type="similarity">
    <text evidence="2">Belongs to the eukaryotic RPC34/RPC39 RNA polymerase subunit family.</text>
</comment>
<keyword evidence="5" id="KW-0539">Nucleus</keyword>
<name>A0A4S2JAY8_9HYME</name>
<dbReference type="EMBL" id="QBLH01003863">
    <property type="protein sequence ID" value="TGZ32453.1"/>
    <property type="molecule type" value="Genomic_DNA"/>
</dbReference>
<keyword evidence="9" id="KW-1185">Reference proteome</keyword>
<keyword evidence="4" id="KW-0804">Transcription</keyword>
<dbReference type="InterPro" id="IPR001870">
    <property type="entry name" value="B30.2/SPRY"/>
</dbReference>
<dbReference type="CDD" id="cd12876">
    <property type="entry name" value="SPRY_SOCS3"/>
    <property type="match status" value="1"/>
</dbReference>
<dbReference type="PROSITE" id="PS50188">
    <property type="entry name" value="B302_SPRY"/>
    <property type="match status" value="1"/>
</dbReference>
<dbReference type="InterPro" id="IPR035754">
    <property type="entry name" value="SPRY_SPSB3"/>
</dbReference>
<dbReference type="GO" id="GO:0005654">
    <property type="term" value="C:nucleoplasm"/>
    <property type="evidence" value="ECO:0007669"/>
    <property type="project" value="UniProtKB-ARBA"/>
</dbReference>
<dbReference type="STRING" id="300112.A0A4S2JAY8"/>
<evidence type="ECO:0000256" key="3">
    <source>
        <dbReference type="ARBA" id="ARBA00022478"/>
    </source>
</evidence>
<evidence type="ECO:0000259" key="7">
    <source>
        <dbReference type="PROSITE" id="PS50188"/>
    </source>
</evidence>
<dbReference type="GO" id="GO:0005666">
    <property type="term" value="C:RNA polymerase III complex"/>
    <property type="evidence" value="ECO:0007669"/>
    <property type="project" value="InterPro"/>
</dbReference>
<feature type="domain" description="B30.2/SPRY" evidence="7">
    <location>
        <begin position="373"/>
        <end position="566"/>
    </location>
</feature>
<dbReference type="InterPro" id="IPR043136">
    <property type="entry name" value="B30.2/SPRY_sf"/>
</dbReference>
<evidence type="ECO:0000313" key="9">
    <source>
        <dbReference type="Proteomes" id="UP000310200"/>
    </source>
</evidence>
<evidence type="ECO:0000256" key="5">
    <source>
        <dbReference type="ARBA" id="ARBA00023242"/>
    </source>
</evidence>
<sequence length="658" mass="74512">MNQKDYIAFLIKGSKRLNVKIVLTVGHLEELVLLDRKSPVADDDLLEHECGVRPFLRTSVDEQSTNDVGRLHSAVSASCLSLPWSHYSHLARNIHPCEMEMEMKKININILDESEIEQRVIALIRAKPKGISDKALSNEMPDLKPHRRGEIINKLVSQGHVELLKQAGLLVYRFKDSTKLVKGSTNEEKMVFKIIEEVGNKGIWIGDIRKKTNLMPSQLRTILKNFEDERLIKVKTSVTSNKKMHMLYHLEPDVSITGSVWYQDNEIETEFIDVLSQQCYQFLEQKRENMEILNSGPIAARNAMSASSEEIWKFISDLGISKVKLSIKEIEMILKTLIYDGKIEQIPSGDDKNLYKSIRPLVNLSGLIGNPCGLCPVRKKCSDEDLSSSKHEWTWDEKFSTSSIKLSDNNLNVTFHPVYSTGTAVVRGNAPLEKGRHHFWEILMLTQIYGTDVMVGVGTANAELHDAGDDFCALLGRDRESWGFSYKGYLQHDGKTCKYGRPFGQNIGEHLVGIHLDAWTGTLQFFINREPLGVAFTKLNNVTLYPLVSSTMAQCVMKLTWSCSTPASLQTTCLAVLSPSQKAYLSKKCPGLRYLTQNIFADILQKSIDCNSEEDIEFPEYIILDDLDYALVLGIKKKKHLDKIVWHNLLFVKMNTIS</sequence>
<dbReference type="InterPro" id="IPR036390">
    <property type="entry name" value="WH_DNA-bd_sf"/>
</dbReference>
<evidence type="ECO:0000256" key="4">
    <source>
        <dbReference type="ARBA" id="ARBA00023163"/>
    </source>
</evidence>
<protein>
    <recommendedName>
        <fullName evidence="7">B30.2/SPRY domain-containing protein</fullName>
    </recommendedName>
</protein>
<organism evidence="8 9">
    <name type="scientific">Temnothorax longispinosus</name>
    <dbReference type="NCBI Taxonomy" id="300112"/>
    <lineage>
        <taxon>Eukaryota</taxon>
        <taxon>Metazoa</taxon>
        <taxon>Ecdysozoa</taxon>
        <taxon>Arthropoda</taxon>
        <taxon>Hexapoda</taxon>
        <taxon>Insecta</taxon>
        <taxon>Pterygota</taxon>
        <taxon>Neoptera</taxon>
        <taxon>Endopterygota</taxon>
        <taxon>Hymenoptera</taxon>
        <taxon>Apocrita</taxon>
        <taxon>Aculeata</taxon>
        <taxon>Formicoidea</taxon>
        <taxon>Formicidae</taxon>
        <taxon>Myrmicinae</taxon>
        <taxon>Temnothorax</taxon>
    </lineage>
</organism>
<dbReference type="Proteomes" id="UP000310200">
    <property type="component" value="Unassembled WGS sequence"/>
</dbReference>
<evidence type="ECO:0000256" key="6">
    <source>
        <dbReference type="ARBA" id="ARBA00055148"/>
    </source>
</evidence>
<dbReference type="GO" id="GO:0006383">
    <property type="term" value="P:transcription by RNA polymerase III"/>
    <property type="evidence" value="ECO:0007669"/>
    <property type="project" value="InterPro"/>
</dbReference>
<dbReference type="InterPro" id="IPR003877">
    <property type="entry name" value="SPRY_dom"/>
</dbReference>
<accession>A0A4S2JAY8</accession>
<dbReference type="GO" id="GO:0005737">
    <property type="term" value="C:cytoplasm"/>
    <property type="evidence" value="ECO:0007669"/>
    <property type="project" value="UniProtKB-ARBA"/>
</dbReference>